<feature type="non-terminal residue" evidence="3">
    <location>
        <position position="338"/>
    </location>
</feature>
<feature type="compositionally biased region" description="Pro residues" evidence="2">
    <location>
        <begin position="329"/>
        <end position="338"/>
    </location>
</feature>
<comment type="caution">
    <text evidence="3">The sequence shown here is derived from an EMBL/GenBank/DDBJ whole genome shotgun (WGS) entry which is preliminary data.</text>
</comment>
<dbReference type="Proteomes" id="UP001218218">
    <property type="component" value="Unassembled WGS sequence"/>
</dbReference>
<organism evidence="3 4">
    <name type="scientific">Mycena albidolilacea</name>
    <dbReference type="NCBI Taxonomy" id="1033008"/>
    <lineage>
        <taxon>Eukaryota</taxon>
        <taxon>Fungi</taxon>
        <taxon>Dikarya</taxon>
        <taxon>Basidiomycota</taxon>
        <taxon>Agaricomycotina</taxon>
        <taxon>Agaricomycetes</taxon>
        <taxon>Agaricomycetidae</taxon>
        <taxon>Agaricales</taxon>
        <taxon>Marasmiineae</taxon>
        <taxon>Mycenaceae</taxon>
        <taxon>Mycena</taxon>
    </lineage>
</organism>
<reference evidence="3" key="1">
    <citation type="submission" date="2023-03" db="EMBL/GenBank/DDBJ databases">
        <title>Massive genome expansion in bonnet fungi (Mycena s.s.) driven by repeated elements and novel gene families across ecological guilds.</title>
        <authorList>
            <consortium name="Lawrence Berkeley National Laboratory"/>
            <person name="Harder C.B."/>
            <person name="Miyauchi S."/>
            <person name="Viragh M."/>
            <person name="Kuo A."/>
            <person name="Thoen E."/>
            <person name="Andreopoulos B."/>
            <person name="Lu D."/>
            <person name="Skrede I."/>
            <person name="Drula E."/>
            <person name="Henrissat B."/>
            <person name="Morin E."/>
            <person name="Kohler A."/>
            <person name="Barry K."/>
            <person name="LaButti K."/>
            <person name="Morin E."/>
            <person name="Salamov A."/>
            <person name="Lipzen A."/>
            <person name="Mereny Z."/>
            <person name="Hegedus B."/>
            <person name="Baldrian P."/>
            <person name="Stursova M."/>
            <person name="Weitz H."/>
            <person name="Taylor A."/>
            <person name="Grigoriev I.V."/>
            <person name="Nagy L.G."/>
            <person name="Martin F."/>
            <person name="Kauserud H."/>
        </authorList>
    </citation>
    <scope>NUCLEOTIDE SEQUENCE</scope>
    <source>
        <strain evidence="3">CBHHK002</strain>
    </source>
</reference>
<dbReference type="AlphaFoldDB" id="A0AAD6Z9C7"/>
<evidence type="ECO:0000256" key="1">
    <source>
        <dbReference type="SAM" id="Coils"/>
    </source>
</evidence>
<feature type="compositionally biased region" description="Polar residues" evidence="2">
    <location>
        <begin position="23"/>
        <end position="32"/>
    </location>
</feature>
<proteinExistence type="predicted"/>
<feature type="region of interest" description="Disordered" evidence="2">
    <location>
        <begin position="23"/>
        <end position="71"/>
    </location>
</feature>
<keyword evidence="4" id="KW-1185">Reference proteome</keyword>
<evidence type="ECO:0000313" key="3">
    <source>
        <dbReference type="EMBL" id="KAJ7312384.1"/>
    </source>
</evidence>
<evidence type="ECO:0000313" key="4">
    <source>
        <dbReference type="Proteomes" id="UP001218218"/>
    </source>
</evidence>
<dbReference type="EMBL" id="JARIHO010000072">
    <property type="protein sequence ID" value="KAJ7312384.1"/>
    <property type="molecule type" value="Genomic_DNA"/>
</dbReference>
<protein>
    <submittedName>
        <fullName evidence="3">Uncharacterized protein</fullName>
    </submittedName>
</protein>
<accession>A0AAD6Z9C7</accession>
<gene>
    <name evidence="3" type="ORF">DFH08DRAFT_756384</name>
</gene>
<name>A0AAD6Z9C7_9AGAR</name>
<feature type="compositionally biased region" description="Pro residues" evidence="2">
    <location>
        <begin position="299"/>
        <end position="318"/>
    </location>
</feature>
<evidence type="ECO:0000256" key="2">
    <source>
        <dbReference type="SAM" id="MobiDB-lite"/>
    </source>
</evidence>
<feature type="region of interest" description="Disordered" evidence="2">
    <location>
        <begin position="273"/>
        <end position="338"/>
    </location>
</feature>
<keyword evidence="1" id="KW-0175">Coiled coil</keyword>
<sequence length="338" mass="38119">MSFHVYSEDEESPVLQEYVNETIARQTQTPSPRTELLSPSSPTREEPDRRSRRSQRSQRGPSERFRRQREEAYAGVSARQLLSLLVEKEYEASKLRKGLHRAFDRVEGEAQRVAEAERVTQETLNHFRAVNEGRIAAERALAKTNEELGLWKFQFEHVQRELARAQDVVKLLERQLEDAEKAAAKARAAARQLNELRVVNDALEEGRRLGFQTGYRQGQEDRAFAHGTTPGDTHQDLEIEDSGSYSYSYTAPQRGRNELGLGGSVSQLLRDVNTSPAPVIRSPEVLRMPQMPPTHSHPAQPPDPPPSMPVPISMPSPLPARQTEYIPRSLPPSLPPSP</sequence>
<feature type="compositionally biased region" description="Basic and acidic residues" evidence="2">
    <location>
        <begin position="61"/>
        <end position="71"/>
    </location>
</feature>
<feature type="coiled-coil region" evidence="1">
    <location>
        <begin position="155"/>
        <end position="199"/>
    </location>
</feature>